<sequence length="910" mass="96968">MMLVKTGGPELRGRQREQRELDRLLREVRDGHSRALVLRGEAGAGKTALLHHLAGSADGVRVLRASGVECESEIACSALQQLCAPLLGDLDRLPEPQRAALSVAFGQRAGETPELLVLGMATLGLLAGAARRQPVVCLVDDVQWLDRLSGLILAFVARRLESEALGLVFAARDPSGEPILTDLPELRVEGLPEPDARALLDSVLTGPVDSRVRDRILAETRGNPLALLELTRGLSPAELAFGFGGCGTAPLESRVEQGFRRRIAALPAETRKVLITAAVEPVGDVLLLRRALERMGAGPDAAAPAEIDGLIEIGTAVRFAHPLVRSAAWRSADLSELREAHRVLAEVTDAERDPDRRAWHRAHATAGPDQEVAAELERSAGRALARGGRSAAAAFLERAAELTSDQRRRGALLVAAAGTRAHAGSYALVPDLLAAAEIGPLSDLERAQAERLRAQVSFAVTHGREAGPALLAAAGRLRSLDPVAARDTYLSAVGAALYAGRLGGDDLRRTAEQARDAVIGESFRDLLLAGLVGWALDGRDAALPLLGRALDAMTEPEDIALVWLASPVAHELHRMADADRMSERAVAFARDTGSLSLLPTALALRSRSLLYAGRLADAARLLDEADAVVRLTGGSVMQPTGLVLAAYRGREQEALDLIEASLRDAAAWDDGRRHTIAAHAKAVLHNGLGNHRAALEAARDSAAHPDLGLRQWGLLELVEAATYAGEPATAAGARESLTRWTHGLGTPWARGLRALADALAGPRERAEERFRDAVEDLSASSTALEGHRAHLLFGEWLRRAGRRSEARVHLRTAYEAFRAMGAEGFAERACRELAATGGGATISRRVADPRTGESLTPQEGTIAGLAVQGRTNVEIAGSLFLSPRTVEWHLRKIYTKLGIASRRELTAALG</sequence>
<dbReference type="InterPro" id="IPR016032">
    <property type="entry name" value="Sig_transdc_resp-reg_C-effctor"/>
</dbReference>
<dbReference type="InterPro" id="IPR041664">
    <property type="entry name" value="AAA_16"/>
</dbReference>
<keyword evidence="5" id="KW-1185">Reference proteome</keyword>
<dbReference type="PANTHER" id="PTHR16305:SF35">
    <property type="entry name" value="TRANSCRIPTIONAL ACTIVATOR DOMAIN"/>
    <property type="match status" value="1"/>
</dbReference>
<dbReference type="PRINTS" id="PR00038">
    <property type="entry name" value="HTHLUXR"/>
</dbReference>
<evidence type="ECO:0000259" key="3">
    <source>
        <dbReference type="PROSITE" id="PS50043"/>
    </source>
</evidence>
<dbReference type="InterPro" id="IPR000792">
    <property type="entry name" value="Tscrpt_reg_LuxR_C"/>
</dbReference>
<protein>
    <submittedName>
        <fullName evidence="4">Helix-turn-helix transcriptional regulator</fullName>
    </submittedName>
</protein>
<dbReference type="Gene3D" id="3.40.50.300">
    <property type="entry name" value="P-loop containing nucleotide triphosphate hydrolases"/>
    <property type="match status" value="1"/>
</dbReference>
<feature type="domain" description="HTH luxR-type" evidence="3">
    <location>
        <begin position="848"/>
        <end position="910"/>
    </location>
</feature>
<dbReference type="Pfam" id="PF13191">
    <property type="entry name" value="AAA_16"/>
    <property type="match status" value="1"/>
</dbReference>
<gene>
    <name evidence="4" type="ORF">Ade02nite_31730</name>
</gene>
<dbReference type="InterPro" id="IPR036388">
    <property type="entry name" value="WH-like_DNA-bd_sf"/>
</dbReference>
<dbReference type="RefSeq" id="WP_239168790.1">
    <property type="nucleotide sequence ID" value="NZ_BAAABO010000006.1"/>
</dbReference>
<dbReference type="Pfam" id="PF00196">
    <property type="entry name" value="GerE"/>
    <property type="match status" value="1"/>
</dbReference>
<evidence type="ECO:0000256" key="1">
    <source>
        <dbReference type="ARBA" id="ARBA00022741"/>
    </source>
</evidence>
<keyword evidence="2" id="KW-0067">ATP-binding</keyword>
<evidence type="ECO:0000256" key="2">
    <source>
        <dbReference type="ARBA" id="ARBA00022840"/>
    </source>
</evidence>
<comment type="caution">
    <text evidence="4">The sequence shown here is derived from an EMBL/GenBank/DDBJ whole genome shotgun (WGS) entry which is preliminary data.</text>
</comment>
<proteinExistence type="predicted"/>
<dbReference type="PANTHER" id="PTHR16305">
    <property type="entry name" value="TESTICULAR SOLUBLE ADENYLYL CYCLASE"/>
    <property type="match status" value="1"/>
</dbReference>
<accession>A0ABQ3Y3F4</accession>
<dbReference type="Proteomes" id="UP000609879">
    <property type="component" value="Unassembled WGS sequence"/>
</dbReference>
<name>A0ABQ3Y3F4_9ACTN</name>
<keyword evidence="1" id="KW-0547">Nucleotide-binding</keyword>
<dbReference type="SMART" id="SM00421">
    <property type="entry name" value="HTH_LUXR"/>
    <property type="match status" value="1"/>
</dbReference>
<dbReference type="SUPFAM" id="SSF52540">
    <property type="entry name" value="P-loop containing nucleoside triphosphate hydrolases"/>
    <property type="match status" value="1"/>
</dbReference>
<dbReference type="CDD" id="cd06170">
    <property type="entry name" value="LuxR_C_like"/>
    <property type="match status" value="1"/>
</dbReference>
<organism evidence="4 5">
    <name type="scientific">Paractinoplanes deccanensis</name>
    <dbReference type="NCBI Taxonomy" id="113561"/>
    <lineage>
        <taxon>Bacteria</taxon>
        <taxon>Bacillati</taxon>
        <taxon>Actinomycetota</taxon>
        <taxon>Actinomycetes</taxon>
        <taxon>Micromonosporales</taxon>
        <taxon>Micromonosporaceae</taxon>
        <taxon>Paractinoplanes</taxon>
    </lineage>
</organism>
<dbReference type="InterPro" id="IPR027417">
    <property type="entry name" value="P-loop_NTPase"/>
</dbReference>
<dbReference type="Gene3D" id="1.10.10.10">
    <property type="entry name" value="Winged helix-like DNA-binding domain superfamily/Winged helix DNA-binding domain"/>
    <property type="match status" value="1"/>
</dbReference>
<dbReference type="EMBL" id="BOMI01000061">
    <property type="protein sequence ID" value="GID74532.1"/>
    <property type="molecule type" value="Genomic_DNA"/>
</dbReference>
<dbReference type="SUPFAM" id="SSF46894">
    <property type="entry name" value="C-terminal effector domain of the bipartite response regulators"/>
    <property type="match status" value="1"/>
</dbReference>
<dbReference type="PROSITE" id="PS50043">
    <property type="entry name" value="HTH_LUXR_2"/>
    <property type="match status" value="1"/>
</dbReference>
<evidence type="ECO:0000313" key="4">
    <source>
        <dbReference type="EMBL" id="GID74532.1"/>
    </source>
</evidence>
<evidence type="ECO:0000313" key="5">
    <source>
        <dbReference type="Proteomes" id="UP000609879"/>
    </source>
</evidence>
<reference evidence="4 5" key="1">
    <citation type="submission" date="2021-01" db="EMBL/GenBank/DDBJ databases">
        <title>Whole genome shotgun sequence of Actinoplanes deccanensis NBRC 13994.</title>
        <authorList>
            <person name="Komaki H."/>
            <person name="Tamura T."/>
        </authorList>
    </citation>
    <scope>NUCLEOTIDE SEQUENCE [LARGE SCALE GENOMIC DNA]</scope>
    <source>
        <strain evidence="4 5">NBRC 13994</strain>
    </source>
</reference>